<keyword evidence="3" id="KW-1185">Reference proteome</keyword>
<comment type="caution">
    <text evidence="2">The sequence shown here is derived from an EMBL/GenBank/DDBJ whole genome shotgun (WGS) entry which is preliminary data.</text>
</comment>
<accession>A6DLV8</accession>
<reference evidence="2 3" key="2">
    <citation type="journal article" date="2010" name="J. Bacteriol.">
        <title>Genome sequence of Lentisphaera araneosa HTCC2155T, the type species of the order Lentisphaerales in the phylum Lentisphaerae.</title>
        <authorList>
            <person name="Thrash J.C."/>
            <person name="Cho J.C."/>
            <person name="Vergin K.L."/>
            <person name="Morris R.M."/>
            <person name="Giovannoni S.J."/>
        </authorList>
    </citation>
    <scope>NUCLEOTIDE SEQUENCE [LARGE SCALE GENOMIC DNA]</scope>
    <source>
        <strain evidence="2 3">HTCC2155</strain>
    </source>
</reference>
<dbReference type="EMBL" id="ABCK01000010">
    <property type="protein sequence ID" value="EDM27256.1"/>
    <property type="molecule type" value="Genomic_DNA"/>
</dbReference>
<protein>
    <submittedName>
        <fullName evidence="2">Uncharacterized protein</fullName>
    </submittedName>
</protein>
<gene>
    <name evidence="1" type="ORF">LNTAR_16693</name>
    <name evidence="2" type="ORF">LNTAR_21120</name>
</gene>
<evidence type="ECO:0000313" key="2">
    <source>
        <dbReference type="EMBL" id="EDM27256.1"/>
    </source>
</evidence>
<organism evidence="2 3">
    <name type="scientific">Lentisphaera araneosa HTCC2155</name>
    <dbReference type="NCBI Taxonomy" id="313628"/>
    <lineage>
        <taxon>Bacteria</taxon>
        <taxon>Pseudomonadati</taxon>
        <taxon>Lentisphaerota</taxon>
        <taxon>Lentisphaeria</taxon>
        <taxon>Lentisphaerales</taxon>
        <taxon>Lentisphaeraceae</taxon>
        <taxon>Lentisphaera</taxon>
    </lineage>
</organism>
<dbReference type="EMBL" id="ABCK01000019">
    <property type="protein sequence ID" value="EDM26204.1"/>
    <property type="molecule type" value="Genomic_DNA"/>
</dbReference>
<evidence type="ECO:0000313" key="3">
    <source>
        <dbReference type="Proteomes" id="UP000004947"/>
    </source>
</evidence>
<evidence type="ECO:0000313" key="1">
    <source>
        <dbReference type="EMBL" id="EDM26204.1"/>
    </source>
</evidence>
<dbReference type="Proteomes" id="UP000004947">
    <property type="component" value="Unassembled WGS sequence"/>
</dbReference>
<sequence length="32" mass="3776">MKTAAYRERLEEIQTMGTRFWESVDSKKKAGQ</sequence>
<dbReference type="AlphaFoldDB" id="A6DLV8"/>
<proteinExistence type="predicted"/>
<name>A6DLV8_9BACT</name>
<reference evidence="2" key="1">
    <citation type="submission" date="2007-06" db="EMBL/GenBank/DDBJ databases">
        <authorList>
            <person name="Giovannoni S."/>
            <person name="Cho J.-C."/>
            <person name="Ferriera S."/>
            <person name="Johnson J."/>
            <person name="Kravitz S."/>
            <person name="Beeson K."/>
            <person name="Sutton G."/>
            <person name="Rogers Y.-H."/>
            <person name="Friedman R."/>
            <person name="Frazier M."/>
            <person name="Venter J.C."/>
        </authorList>
    </citation>
    <scope>NUCLEOTIDE SEQUENCE</scope>
    <source>
        <strain evidence="2">HTCC2155</strain>
    </source>
</reference>